<dbReference type="CDD" id="cd07061">
    <property type="entry name" value="HP_HAP_like"/>
    <property type="match status" value="1"/>
</dbReference>
<dbReference type="InterPro" id="IPR029033">
    <property type="entry name" value="His_PPase_superfam"/>
</dbReference>
<keyword evidence="8" id="KW-1133">Transmembrane helix</keyword>
<keyword evidence="4" id="KW-0732">Signal</keyword>
<evidence type="ECO:0000256" key="5">
    <source>
        <dbReference type="ARBA" id="ARBA00022801"/>
    </source>
</evidence>
<dbReference type="InterPro" id="IPR050645">
    <property type="entry name" value="Histidine_acid_phosphatase"/>
</dbReference>
<gene>
    <name evidence="9" type="ORF">NTJ_04949</name>
</gene>
<dbReference type="InterPro" id="IPR000560">
    <property type="entry name" value="His_Pase_clade-2"/>
</dbReference>
<proteinExistence type="inferred from homology"/>
<comment type="similarity">
    <text evidence="2">Belongs to the histidine acid phosphatase family.</text>
</comment>
<accession>A0ABN7AIS9</accession>
<keyword evidence="8" id="KW-0472">Membrane</keyword>
<evidence type="ECO:0000256" key="3">
    <source>
        <dbReference type="ARBA" id="ARBA00012646"/>
    </source>
</evidence>
<feature type="transmembrane region" description="Helical" evidence="8">
    <location>
        <begin position="12"/>
        <end position="34"/>
    </location>
</feature>
<evidence type="ECO:0000256" key="8">
    <source>
        <dbReference type="SAM" id="Phobius"/>
    </source>
</evidence>
<dbReference type="PROSITE" id="PS00616">
    <property type="entry name" value="HIS_ACID_PHOSPHAT_1"/>
    <property type="match status" value="1"/>
</dbReference>
<reference evidence="9 10" key="1">
    <citation type="submission" date="2023-09" db="EMBL/GenBank/DDBJ databases">
        <title>Nesidiocoris tenuis whole genome shotgun sequence.</title>
        <authorList>
            <person name="Shibata T."/>
            <person name="Shimoda M."/>
            <person name="Kobayashi T."/>
            <person name="Uehara T."/>
        </authorList>
    </citation>
    <scope>NUCLEOTIDE SEQUENCE [LARGE SCALE GENOMIC DNA]</scope>
    <source>
        <strain evidence="9 10">Japan</strain>
    </source>
</reference>
<dbReference type="PANTHER" id="PTHR11567:SF211">
    <property type="entry name" value="PROSTATIC ACID PHOSPHATASE"/>
    <property type="match status" value="1"/>
</dbReference>
<evidence type="ECO:0000256" key="2">
    <source>
        <dbReference type="ARBA" id="ARBA00005375"/>
    </source>
</evidence>
<comment type="catalytic activity">
    <reaction evidence="1">
        <text>a phosphate monoester + H2O = an alcohol + phosphate</text>
        <dbReference type="Rhea" id="RHEA:15017"/>
        <dbReference type="ChEBI" id="CHEBI:15377"/>
        <dbReference type="ChEBI" id="CHEBI:30879"/>
        <dbReference type="ChEBI" id="CHEBI:43474"/>
        <dbReference type="ChEBI" id="CHEBI:67140"/>
        <dbReference type="EC" id="3.1.3.2"/>
    </reaction>
</comment>
<name>A0ABN7AIS9_9HEMI</name>
<sequence length="399" mass="45356">MVSVQLASTKHSISFLLFGTAMILATGLLIYIVGFSRSHPAYEKEHDALEDVFGPVQYINILYRHGARTPDSYLPTDPYNDIKFWPEGFGQLTQEGILQHYNLGGWLAKRYSHLLPNDWKQINKAIRVVSTDWDRTLASASAEMEGMFPIQSNSDEWKGLRSYPVPIHCLTDESDALLQVTKSCPKYAQLIKTMIKSKQYLDLFKNNEKLVEYVKLHSGKESLTLSDFQDMYSTFSIEKSRNYILPKWADKIFPEKIMNLVAASFEAETWTVEMKRLRGGPMVKQFLGNFKTKLAGSSLNISMYSAHDTTISAFLNTIDAFDSVPPPFASMVIIELRQLPKNDPFVTVWYKTNSSDPRLLSLPSCGDACRLSQLESLLKPVIPENWDEECKIDPINQPN</sequence>
<dbReference type="Pfam" id="PF00328">
    <property type="entry name" value="His_Phos_2"/>
    <property type="match status" value="1"/>
</dbReference>
<keyword evidence="7" id="KW-0325">Glycoprotein</keyword>
<evidence type="ECO:0000256" key="7">
    <source>
        <dbReference type="ARBA" id="ARBA00023180"/>
    </source>
</evidence>
<dbReference type="EMBL" id="AP028911">
    <property type="protein sequence ID" value="BES92139.1"/>
    <property type="molecule type" value="Genomic_DNA"/>
</dbReference>
<dbReference type="Gene3D" id="3.40.50.1240">
    <property type="entry name" value="Phosphoglycerate mutase-like"/>
    <property type="match status" value="1"/>
</dbReference>
<dbReference type="PANTHER" id="PTHR11567">
    <property type="entry name" value="ACID PHOSPHATASE-RELATED"/>
    <property type="match status" value="1"/>
</dbReference>
<dbReference type="InterPro" id="IPR033379">
    <property type="entry name" value="Acid_Pase_AS"/>
</dbReference>
<dbReference type="SUPFAM" id="SSF53254">
    <property type="entry name" value="Phosphoglycerate mutase-like"/>
    <property type="match status" value="1"/>
</dbReference>
<evidence type="ECO:0000313" key="10">
    <source>
        <dbReference type="Proteomes" id="UP001307889"/>
    </source>
</evidence>
<evidence type="ECO:0000313" key="9">
    <source>
        <dbReference type="EMBL" id="BES92139.1"/>
    </source>
</evidence>
<evidence type="ECO:0000256" key="1">
    <source>
        <dbReference type="ARBA" id="ARBA00000032"/>
    </source>
</evidence>
<dbReference type="Proteomes" id="UP001307889">
    <property type="component" value="Chromosome 3"/>
</dbReference>
<organism evidence="9 10">
    <name type="scientific">Nesidiocoris tenuis</name>
    <dbReference type="NCBI Taxonomy" id="355587"/>
    <lineage>
        <taxon>Eukaryota</taxon>
        <taxon>Metazoa</taxon>
        <taxon>Ecdysozoa</taxon>
        <taxon>Arthropoda</taxon>
        <taxon>Hexapoda</taxon>
        <taxon>Insecta</taxon>
        <taxon>Pterygota</taxon>
        <taxon>Neoptera</taxon>
        <taxon>Paraneoptera</taxon>
        <taxon>Hemiptera</taxon>
        <taxon>Heteroptera</taxon>
        <taxon>Panheteroptera</taxon>
        <taxon>Cimicomorpha</taxon>
        <taxon>Miridae</taxon>
        <taxon>Dicyphina</taxon>
        <taxon>Nesidiocoris</taxon>
    </lineage>
</organism>
<protein>
    <recommendedName>
        <fullName evidence="3">acid phosphatase</fullName>
        <ecNumber evidence="3">3.1.3.2</ecNumber>
    </recommendedName>
</protein>
<keyword evidence="6" id="KW-1015">Disulfide bond</keyword>
<evidence type="ECO:0000256" key="4">
    <source>
        <dbReference type="ARBA" id="ARBA00022729"/>
    </source>
</evidence>
<keyword evidence="5" id="KW-0378">Hydrolase</keyword>
<dbReference type="PROSITE" id="PS00778">
    <property type="entry name" value="HIS_ACID_PHOSPHAT_2"/>
    <property type="match status" value="1"/>
</dbReference>
<keyword evidence="8" id="KW-0812">Transmembrane</keyword>
<dbReference type="EC" id="3.1.3.2" evidence="3"/>
<keyword evidence="10" id="KW-1185">Reference proteome</keyword>
<evidence type="ECO:0000256" key="6">
    <source>
        <dbReference type="ARBA" id="ARBA00023157"/>
    </source>
</evidence>